<dbReference type="InterPro" id="IPR036390">
    <property type="entry name" value="WH_DNA-bd_sf"/>
</dbReference>
<evidence type="ECO:0000256" key="1">
    <source>
        <dbReference type="ARBA" id="ARBA00023015"/>
    </source>
</evidence>
<evidence type="ECO:0000256" key="3">
    <source>
        <dbReference type="ARBA" id="ARBA00023163"/>
    </source>
</evidence>
<dbReference type="Pfam" id="PF00392">
    <property type="entry name" value="GntR"/>
    <property type="match status" value="1"/>
</dbReference>
<name>A0A1W6YIF9_9BORD</name>
<keyword evidence="6" id="KW-1185">Reference proteome</keyword>
<dbReference type="KEGG" id="bgv:CAL12_08555"/>
<keyword evidence="3" id="KW-0804">Transcription</keyword>
<dbReference type="InterPro" id="IPR000524">
    <property type="entry name" value="Tscrpt_reg_HTH_GntR"/>
</dbReference>
<dbReference type="SUPFAM" id="SSF48008">
    <property type="entry name" value="GntR ligand-binding domain-like"/>
    <property type="match status" value="1"/>
</dbReference>
<dbReference type="PANTHER" id="PTHR43537:SF49">
    <property type="entry name" value="TRANSCRIPTIONAL REGULATORY PROTEIN"/>
    <property type="match status" value="1"/>
</dbReference>
<dbReference type="GO" id="GO:0003677">
    <property type="term" value="F:DNA binding"/>
    <property type="evidence" value="ECO:0007669"/>
    <property type="project" value="UniProtKB-KW"/>
</dbReference>
<dbReference type="Pfam" id="PF07729">
    <property type="entry name" value="FCD"/>
    <property type="match status" value="1"/>
</dbReference>
<evidence type="ECO:0000259" key="4">
    <source>
        <dbReference type="PROSITE" id="PS50949"/>
    </source>
</evidence>
<reference evidence="5 6" key="1">
    <citation type="submission" date="2017-05" db="EMBL/GenBank/DDBJ databases">
        <title>Complete and WGS of Bordetella genogroups.</title>
        <authorList>
            <person name="Spilker T."/>
            <person name="LiPuma J."/>
        </authorList>
    </citation>
    <scope>NUCLEOTIDE SEQUENCE [LARGE SCALE GENOMIC DNA]</scope>
    <source>
        <strain evidence="5 6">AU19157</strain>
    </source>
</reference>
<dbReference type="GO" id="GO:0003700">
    <property type="term" value="F:DNA-binding transcription factor activity"/>
    <property type="evidence" value="ECO:0007669"/>
    <property type="project" value="InterPro"/>
</dbReference>
<dbReference type="Gene3D" id="1.20.120.530">
    <property type="entry name" value="GntR ligand-binding domain-like"/>
    <property type="match status" value="1"/>
</dbReference>
<organism evidence="5 6">
    <name type="scientific">Bordetella genomosp. 8</name>
    <dbReference type="NCBI Taxonomy" id="1416806"/>
    <lineage>
        <taxon>Bacteria</taxon>
        <taxon>Pseudomonadati</taxon>
        <taxon>Pseudomonadota</taxon>
        <taxon>Betaproteobacteria</taxon>
        <taxon>Burkholderiales</taxon>
        <taxon>Alcaligenaceae</taxon>
        <taxon>Bordetella</taxon>
    </lineage>
</organism>
<dbReference type="PROSITE" id="PS50949">
    <property type="entry name" value="HTH_GNTR"/>
    <property type="match status" value="1"/>
</dbReference>
<dbReference type="Proteomes" id="UP000194151">
    <property type="component" value="Chromosome"/>
</dbReference>
<gene>
    <name evidence="5" type="ORF">CAL12_08555</name>
</gene>
<evidence type="ECO:0000313" key="5">
    <source>
        <dbReference type="EMBL" id="ARP80885.1"/>
    </source>
</evidence>
<dbReference type="SMART" id="SM00345">
    <property type="entry name" value="HTH_GNTR"/>
    <property type="match status" value="2"/>
</dbReference>
<evidence type="ECO:0000256" key="2">
    <source>
        <dbReference type="ARBA" id="ARBA00023125"/>
    </source>
</evidence>
<accession>A0A1W6YIF9</accession>
<dbReference type="CDD" id="cd07377">
    <property type="entry name" value="WHTH_GntR"/>
    <property type="match status" value="1"/>
</dbReference>
<proteinExistence type="predicted"/>
<keyword evidence="2" id="KW-0238">DNA-binding</keyword>
<dbReference type="SUPFAM" id="SSF46785">
    <property type="entry name" value="Winged helix' DNA-binding domain"/>
    <property type="match status" value="2"/>
</dbReference>
<dbReference type="AlphaFoldDB" id="A0A1W6YIF9"/>
<feature type="domain" description="HTH gntR-type" evidence="4">
    <location>
        <begin position="11"/>
        <end position="78"/>
    </location>
</feature>
<dbReference type="PANTHER" id="PTHR43537">
    <property type="entry name" value="TRANSCRIPTIONAL REGULATOR, GNTR FAMILY"/>
    <property type="match status" value="1"/>
</dbReference>
<dbReference type="Gene3D" id="1.10.10.10">
    <property type="entry name" value="Winged helix-like DNA-binding domain superfamily/Winged helix DNA-binding domain"/>
    <property type="match status" value="2"/>
</dbReference>
<dbReference type="RefSeq" id="WP_086064102.1">
    <property type="nucleotide sequence ID" value="NZ_CP021108.1"/>
</dbReference>
<dbReference type="InterPro" id="IPR008920">
    <property type="entry name" value="TF_FadR/GntR_C"/>
</dbReference>
<dbReference type="InterPro" id="IPR036388">
    <property type="entry name" value="WH-like_DNA-bd_sf"/>
</dbReference>
<dbReference type="SMART" id="SM00895">
    <property type="entry name" value="FCD"/>
    <property type="match status" value="1"/>
</dbReference>
<sequence length="297" mass="33899">MQVEKHASRPTGLQVDLARRIASDIISHIHQPGTHLSEESLAKRYQVSRTPVRAALKLLAAERFIEARPNSGYYVGEIADGKTPPLLQASGMTADELYSRLIQDRADRLIPDSFTDRDLQQRYDVTRSVLAKTLVRLSAEALIEKRQGHGWRFTHSLAECEARLESYRFRAAVECAALLQPTFKADPAILRRLRTAHEAVLRDSAVADLPPEVFFNLNADFHETLARFCGNRFFLQAIQQQNQLRRLEDRSAFVRSSPRFLPSIECHLAIIQALEDDDRDWAAALMRHHLLRVMREP</sequence>
<dbReference type="InterPro" id="IPR011711">
    <property type="entry name" value="GntR_C"/>
</dbReference>
<dbReference type="STRING" id="1416806.CAL12_08555"/>
<protein>
    <submittedName>
        <fullName evidence="5">GntR family transcriptional regulator</fullName>
    </submittedName>
</protein>
<dbReference type="OrthoDB" id="8960174at2"/>
<evidence type="ECO:0000313" key="6">
    <source>
        <dbReference type="Proteomes" id="UP000194151"/>
    </source>
</evidence>
<dbReference type="EMBL" id="CP021108">
    <property type="protein sequence ID" value="ARP80885.1"/>
    <property type="molecule type" value="Genomic_DNA"/>
</dbReference>
<keyword evidence="1" id="KW-0805">Transcription regulation</keyword>